<accession>A0A9P6X609</accession>
<sequence length="126" mass="14487">MPTLLNHRIRPTKAIITVGAEFPTTIMLYHAVSSMLTKIGSINYAEDSARLTNRMKRHCMEESRKDTVVMLVKLQNDKSLDWLFVEKYQIIVPDRTDRSTCYRLGTIANCYSIYSALKTAFHINSL</sequence>
<reference evidence="1" key="1">
    <citation type="journal article" date="2020" name="Microb. Genom.">
        <title>Genetic diversity of clinical and environmental Mucorales isolates obtained from an investigation of mucormycosis cases among solid organ transplant recipients.</title>
        <authorList>
            <person name="Nguyen M.H."/>
            <person name="Kaul D."/>
            <person name="Muto C."/>
            <person name="Cheng S.J."/>
            <person name="Richter R.A."/>
            <person name="Bruno V.M."/>
            <person name="Liu G."/>
            <person name="Beyhan S."/>
            <person name="Sundermann A.J."/>
            <person name="Mounaud S."/>
            <person name="Pasculle A.W."/>
            <person name="Nierman W.C."/>
            <person name="Driscoll E."/>
            <person name="Cumbie R."/>
            <person name="Clancy C.J."/>
            <person name="Dupont C.L."/>
        </authorList>
    </citation>
    <scope>NUCLEOTIDE SEQUENCE</scope>
    <source>
        <strain evidence="1">GL11</strain>
    </source>
</reference>
<comment type="caution">
    <text evidence="1">The sequence shown here is derived from an EMBL/GenBank/DDBJ whole genome shotgun (WGS) entry which is preliminary data.</text>
</comment>
<dbReference type="EMBL" id="JAANQT010001201">
    <property type="protein sequence ID" value="KAG1306122.1"/>
    <property type="molecule type" value="Genomic_DNA"/>
</dbReference>
<name>A0A9P6X609_RHIOR</name>
<protein>
    <submittedName>
        <fullName evidence="1">Uncharacterized protein</fullName>
    </submittedName>
</protein>
<keyword evidence="2" id="KW-1185">Reference proteome</keyword>
<evidence type="ECO:0000313" key="2">
    <source>
        <dbReference type="Proteomes" id="UP000716291"/>
    </source>
</evidence>
<organism evidence="1 2">
    <name type="scientific">Rhizopus oryzae</name>
    <name type="common">Mucormycosis agent</name>
    <name type="synonym">Rhizopus arrhizus var. delemar</name>
    <dbReference type="NCBI Taxonomy" id="64495"/>
    <lineage>
        <taxon>Eukaryota</taxon>
        <taxon>Fungi</taxon>
        <taxon>Fungi incertae sedis</taxon>
        <taxon>Mucoromycota</taxon>
        <taxon>Mucoromycotina</taxon>
        <taxon>Mucoromycetes</taxon>
        <taxon>Mucorales</taxon>
        <taxon>Mucorineae</taxon>
        <taxon>Rhizopodaceae</taxon>
        <taxon>Rhizopus</taxon>
    </lineage>
</organism>
<dbReference type="Proteomes" id="UP000716291">
    <property type="component" value="Unassembled WGS sequence"/>
</dbReference>
<dbReference type="OrthoDB" id="10270681at2759"/>
<dbReference type="AlphaFoldDB" id="A0A9P6X609"/>
<gene>
    <name evidence="1" type="ORF">G6F64_007836</name>
</gene>
<evidence type="ECO:0000313" key="1">
    <source>
        <dbReference type="EMBL" id="KAG1306122.1"/>
    </source>
</evidence>
<proteinExistence type="predicted"/>